<accession>Q20ZM5</accession>
<organism evidence="1">
    <name type="scientific">Rhodopseudomonas palustris (strain BisB18)</name>
    <dbReference type="NCBI Taxonomy" id="316056"/>
    <lineage>
        <taxon>Bacteria</taxon>
        <taxon>Pseudomonadati</taxon>
        <taxon>Pseudomonadota</taxon>
        <taxon>Alphaproteobacteria</taxon>
        <taxon>Hyphomicrobiales</taxon>
        <taxon>Nitrobacteraceae</taxon>
        <taxon>Rhodopseudomonas</taxon>
    </lineage>
</organism>
<gene>
    <name evidence="1" type="ordered locus">RPC_3882</name>
</gene>
<reference evidence="1" key="1">
    <citation type="submission" date="2006-03" db="EMBL/GenBank/DDBJ databases">
        <title>Complete sequence of Rhodopseudomonas palustris BisB18.</title>
        <authorList>
            <consortium name="US DOE Joint Genome Institute"/>
            <person name="Copeland A."/>
            <person name="Lucas S."/>
            <person name="Lapidus A."/>
            <person name="Barry K."/>
            <person name="Detter J.C."/>
            <person name="Glavina del Rio T."/>
            <person name="Hammon N."/>
            <person name="Israni S."/>
            <person name="Dalin E."/>
            <person name="Tice H."/>
            <person name="Pitluck S."/>
            <person name="Chain P."/>
            <person name="Malfatti S."/>
            <person name="Shin M."/>
            <person name="Vergez L."/>
            <person name="Schmutz J."/>
            <person name="Larimer F."/>
            <person name="Land M."/>
            <person name="Hauser L."/>
            <person name="Pelletier D.A."/>
            <person name="Kyrpides N."/>
            <person name="Anderson I."/>
            <person name="Oda Y."/>
            <person name="Harwood C.S."/>
            <person name="Richardson P."/>
        </authorList>
    </citation>
    <scope>NUCLEOTIDE SEQUENCE [LARGE SCALE GENOMIC DNA]</scope>
    <source>
        <strain evidence="1">BisB18</strain>
    </source>
</reference>
<proteinExistence type="predicted"/>
<protein>
    <submittedName>
        <fullName evidence="1">Phytanoyl-CoA dioxygenase</fullName>
    </submittedName>
</protein>
<dbReference type="EMBL" id="CP000301">
    <property type="protein sequence ID" value="ABD89411.1"/>
    <property type="molecule type" value="Genomic_DNA"/>
</dbReference>
<keyword evidence="1" id="KW-0560">Oxidoreductase</keyword>
<evidence type="ECO:0000313" key="1">
    <source>
        <dbReference type="EMBL" id="ABD89411.1"/>
    </source>
</evidence>
<dbReference type="KEGG" id="rpc:RPC_3882"/>
<sequence length="316" mass="35331">METIPKGRKGFRQMRSCDSIISEGAAKPQPYAITPLEEAQFRRDGYLLLRSAVPMADAAFFLGEVDRLVREANNIGAVLREPYYHEGSYKLTRILRLSTAFDQLVDHPGYFGKLVCLIGSHIQLMGSEIFVRGAAQGTITGFHTDLGAGLQKILPTDQNAFLQIKAQIFLTDLSVPDCSNFALIPGSHRMRVADSNELCMINDVNRQIGPDGSLPAQAMQVLARPGDVLLFPHSLWHAVAPNRSGRTRYSITLRYGQMALRPFERFDPILADHGRKLTPRQRRLLGDLGEEGASPYRPRFQDEIMCRDEQHSSGCY</sequence>
<dbReference type="SUPFAM" id="SSF51197">
    <property type="entry name" value="Clavaminate synthase-like"/>
    <property type="match status" value="1"/>
</dbReference>
<keyword evidence="1" id="KW-0223">Dioxygenase</keyword>
<dbReference type="InterPro" id="IPR008775">
    <property type="entry name" value="Phytyl_CoA_dOase-like"/>
</dbReference>
<dbReference type="HOGENOM" id="CLU_047725_3_1_5"/>
<dbReference type="STRING" id="316056.RPC_3882"/>
<dbReference type="Gene3D" id="2.60.120.620">
    <property type="entry name" value="q2cbj1_9rhob like domain"/>
    <property type="match status" value="1"/>
</dbReference>
<dbReference type="Pfam" id="PF05721">
    <property type="entry name" value="PhyH"/>
    <property type="match status" value="1"/>
</dbReference>
<dbReference type="eggNOG" id="COG5285">
    <property type="taxonomic scope" value="Bacteria"/>
</dbReference>
<dbReference type="GO" id="GO:0016706">
    <property type="term" value="F:2-oxoglutarate-dependent dioxygenase activity"/>
    <property type="evidence" value="ECO:0007669"/>
    <property type="project" value="UniProtKB-ARBA"/>
</dbReference>
<dbReference type="AlphaFoldDB" id="Q20ZM5"/>
<name>Q20ZM5_RHOPB</name>